<protein>
    <submittedName>
        <fullName evidence="2">Uncharacterized protein</fullName>
    </submittedName>
</protein>
<reference evidence="2" key="1">
    <citation type="submission" date="2022-10" db="EMBL/GenBank/DDBJ databases">
        <title>The complete genomes of actinobacterial strains from the NBC collection.</title>
        <authorList>
            <person name="Joergensen T.S."/>
            <person name="Alvarez Arevalo M."/>
            <person name="Sterndorff E.B."/>
            <person name="Faurdal D."/>
            <person name="Vuksanovic O."/>
            <person name="Mourched A.-S."/>
            <person name="Charusanti P."/>
            <person name="Shaw S."/>
            <person name="Blin K."/>
            <person name="Weber T."/>
        </authorList>
    </citation>
    <scope>NUCLEOTIDE SEQUENCE</scope>
    <source>
        <strain evidence="2">NBC_01482</strain>
    </source>
</reference>
<evidence type="ECO:0000313" key="2">
    <source>
        <dbReference type="EMBL" id="WUV43542.1"/>
    </source>
</evidence>
<organism evidence="2 3">
    <name type="scientific">Nocardia vinacea</name>
    <dbReference type="NCBI Taxonomy" id="96468"/>
    <lineage>
        <taxon>Bacteria</taxon>
        <taxon>Bacillati</taxon>
        <taxon>Actinomycetota</taxon>
        <taxon>Actinomycetes</taxon>
        <taxon>Mycobacteriales</taxon>
        <taxon>Nocardiaceae</taxon>
        <taxon>Nocardia</taxon>
    </lineage>
</organism>
<sequence>MNQQTPESREIRDRAQQLGREVFNATAAAENPDMVYPEWPDDVPLPDLGHRVVTAEAAYYRHLTEHREHLGRDTEFQTDYKLLDWLSAEGADLRDYQTWSCDPEEPLRRSDRRRSR</sequence>
<gene>
    <name evidence="2" type="ORF">OG563_30530</name>
</gene>
<evidence type="ECO:0000313" key="3">
    <source>
        <dbReference type="Proteomes" id="UP001432062"/>
    </source>
</evidence>
<feature type="region of interest" description="Disordered" evidence="1">
    <location>
        <begin position="97"/>
        <end position="116"/>
    </location>
</feature>
<keyword evidence="3" id="KW-1185">Reference proteome</keyword>
<accession>A0ABZ1YJY0</accession>
<dbReference type="EMBL" id="CP109441">
    <property type="protein sequence ID" value="WUV43542.1"/>
    <property type="molecule type" value="Genomic_DNA"/>
</dbReference>
<dbReference type="Proteomes" id="UP001432062">
    <property type="component" value="Chromosome"/>
</dbReference>
<proteinExistence type="predicted"/>
<dbReference type="RefSeq" id="WP_329405992.1">
    <property type="nucleotide sequence ID" value="NZ_CP109441.1"/>
</dbReference>
<name>A0ABZ1YJY0_9NOCA</name>
<evidence type="ECO:0000256" key="1">
    <source>
        <dbReference type="SAM" id="MobiDB-lite"/>
    </source>
</evidence>